<dbReference type="OrthoDB" id="3365060at2759"/>
<evidence type="ECO:0000313" key="2">
    <source>
        <dbReference type="EMBL" id="RKP24650.1"/>
    </source>
</evidence>
<protein>
    <submittedName>
        <fullName evidence="2">Uncharacterized protein</fullName>
    </submittedName>
</protein>
<dbReference type="Proteomes" id="UP000278143">
    <property type="component" value="Unassembled WGS sequence"/>
</dbReference>
<feature type="region of interest" description="Disordered" evidence="1">
    <location>
        <begin position="32"/>
        <end position="66"/>
    </location>
</feature>
<sequence length="278" mass="28293">MFKADSTNYHKIGGGGNRFLFNANLDDQADRTRRTANAWSGSPTTAATAAALSGEPTAPTSPSANTSIMDTSLRMGDLQSPSGNSATGRAFLLSPGMGLAKAGTGAGGRIGEGGAGDAVTGGYGAGGLPGAFGAGAGPHHDRAAAAAASGNDDEDCYLPSYLLGVNTAAPKEQYAAPLEPETSRALQEHGAATAPGKLFPPFAGYRAPLNAYDADDDAPPQTSLLDLTNDNEPTPSAYMPVRQQSMAGNASLGGAFAGQDDRHCRGRWLIFLRCDAQT</sequence>
<evidence type="ECO:0000256" key="1">
    <source>
        <dbReference type="SAM" id="MobiDB-lite"/>
    </source>
</evidence>
<organism evidence="2 3">
    <name type="scientific">Syncephalis pseudoplumigaleata</name>
    <dbReference type="NCBI Taxonomy" id="1712513"/>
    <lineage>
        <taxon>Eukaryota</taxon>
        <taxon>Fungi</taxon>
        <taxon>Fungi incertae sedis</taxon>
        <taxon>Zoopagomycota</taxon>
        <taxon>Zoopagomycotina</taxon>
        <taxon>Zoopagomycetes</taxon>
        <taxon>Zoopagales</taxon>
        <taxon>Piptocephalidaceae</taxon>
        <taxon>Syncephalis</taxon>
    </lineage>
</organism>
<gene>
    <name evidence="2" type="ORF">SYNPS1DRAFT_29594</name>
</gene>
<feature type="region of interest" description="Disordered" evidence="1">
    <location>
        <begin position="210"/>
        <end position="238"/>
    </location>
</feature>
<name>A0A4P9Z005_9FUNG</name>
<evidence type="ECO:0000313" key="3">
    <source>
        <dbReference type="Proteomes" id="UP000278143"/>
    </source>
</evidence>
<dbReference type="AlphaFoldDB" id="A0A4P9Z005"/>
<reference evidence="3" key="1">
    <citation type="journal article" date="2018" name="Nat. Microbiol.">
        <title>Leveraging single-cell genomics to expand the fungal tree of life.</title>
        <authorList>
            <person name="Ahrendt S.R."/>
            <person name="Quandt C.A."/>
            <person name="Ciobanu D."/>
            <person name="Clum A."/>
            <person name="Salamov A."/>
            <person name="Andreopoulos B."/>
            <person name="Cheng J.F."/>
            <person name="Woyke T."/>
            <person name="Pelin A."/>
            <person name="Henrissat B."/>
            <person name="Reynolds N.K."/>
            <person name="Benny G.L."/>
            <person name="Smith M.E."/>
            <person name="James T.Y."/>
            <person name="Grigoriev I.V."/>
        </authorList>
    </citation>
    <scope>NUCLEOTIDE SEQUENCE [LARGE SCALE GENOMIC DNA]</scope>
    <source>
        <strain evidence="3">Benny S71-1</strain>
    </source>
</reference>
<proteinExistence type="predicted"/>
<feature type="compositionally biased region" description="Polar residues" evidence="1">
    <location>
        <begin position="220"/>
        <end position="234"/>
    </location>
</feature>
<keyword evidence="3" id="KW-1185">Reference proteome</keyword>
<dbReference type="EMBL" id="KZ990107">
    <property type="protein sequence ID" value="RKP24650.1"/>
    <property type="molecule type" value="Genomic_DNA"/>
</dbReference>
<accession>A0A4P9Z005</accession>